<evidence type="ECO:0008006" key="6">
    <source>
        <dbReference type="Google" id="ProtNLM"/>
    </source>
</evidence>
<dbReference type="EMBL" id="DF973530">
    <property type="protein sequence ID" value="GAU33514.1"/>
    <property type="molecule type" value="Genomic_DNA"/>
</dbReference>
<dbReference type="OrthoDB" id="1889094at2759"/>
<dbReference type="GO" id="GO:0009506">
    <property type="term" value="C:plasmodesma"/>
    <property type="evidence" value="ECO:0007669"/>
    <property type="project" value="TreeGrafter"/>
</dbReference>
<feature type="transmembrane region" description="Helical" evidence="3">
    <location>
        <begin position="15"/>
        <end position="35"/>
    </location>
</feature>
<gene>
    <name evidence="4" type="ORF">TSUD_386590</name>
</gene>
<keyword evidence="5" id="KW-1185">Reference proteome</keyword>
<evidence type="ECO:0000313" key="5">
    <source>
        <dbReference type="Proteomes" id="UP000242715"/>
    </source>
</evidence>
<dbReference type="PANTHER" id="PTHR31415">
    <property type="entry name" value="OS05G0367900 PROTEIN"/>
    <property type="match status" value="1"/>
</dbReference>
<accession>A0A2Z6MLR1</accession>
<evidence type="ECO:0000256" key="3">
    <source>
        <dbReference type="SAM" id="Phobius"/>
    </source>
</evidence>
<keyword evidence="3" id="KW-1133">Transmembrane helix</keyword>
<evidence type="ECO:0000256" key="1">
    <source>
        <dbReference type="ARBA" id="ARBA00004370"/>
    </source>
</evidence>
<dbReference type="AlphaFoldDB" id="A0A2Z6MLR1"/>
<organism evidence="4 5">
    <name type="scientific">Trifolium subterraneum</name>
    <name type="common">Subterranean clover</name>
    <dbReference type="NCBI Taxonomy" id="3900"/>
    <lineage>
        <taxon>Eukaryota</taxon>
        <taxon>Viridiplantae</taxon>
        <taxon>Streptophyta</taxon>
        <taxon>Embryophyta</taxon>
        <taxon>Tracheophyta</taxon>
        <taxon>Spermatophyta</taxon>
        <taxon>Magnoliopsida</taxon>
        <taxon>eudicotyledons</taxon>
        <taxon>Gunneridae</taxon>
        <taxon>Pentapetalae</taxon>
        <taxon>rosids</taxon>
        <taxon>fabids</taxon>
        <taxon>Fabales</taxon>
        <taxon>Fabaceae</taxon>
        <taxon>Papilionoideae</taxon>
        <taxon>50 kb inversion clade</taxon>
        <taxon>NPAAA clade</taxon>
        <taxon>Hologalegina</taxon>
        <taxon>IRL clade</taxon>
        <taxon>Trifolieae</taxon>
        <taxon>Trifolium</taxon>
    </lineage>
</organism>
<dbReference type="PANTHER" id="PTHR31415:SF59">
    <property type="entry name" value="HARPIN-INDUCED 1"/>
    <property type="match status" value="1"/>
</dbReference>
<sequence>METAMAMNSKPSCEIIFYTLTMVLILSGIIFFYIMTYASSNVKCQLTEASLSKFNHIRHNISYEFNHTSYNASYDTLHYKLEAKITSRNPNKYIKVYYPKITAIARYKDHEFARVDLTTFDQGHKNATILDVVFEGEGRIESDEQLSEYNKDTRLGIYNNLAIDLDLLIVYKFGIYKTGRFKPPIVQCPPLNLSLISNGSNSSPHSFHNTNCRTDSFFLSR</sequence>
<dbReference type="InterPro" id="IPR044839">
    <property type="entry name" value="NDR1-like"/>
</dbReference>
<dbReference type="GO" id="GO:0098542">
    <property type="term" value="P:defense response to other organism"/>
    <property type="evidence" value="ECO:0007669"/>
    <property type="project" value="InterPro"/>
</dbReference>
<evidence type="ECO:0000256" key="2">
    <source>
        <dbReference type="ARBA" id="ARBA00023136"/>
    </source>
</evidence>
<comment type="subcellular location">
    <subcellularLocation>
        <location evidence="1">Membrane</location>
    </subcellularLocation>
</comment>
<reference evidence="5" key="1">
    <citation type="journal article" date="2017" name="Front. Plant Sci.">
        <title>Climate Clever Clovers: New Paradigm to Reduce the Environmental Footprint of Ruminants by Breeding Low Methanogenic Forages Utilizing Haplotype Variation.</title>
        <authorList>
            <person name="Kaur P."/>
            <person name="Appels R."/>
            <person name="Bayer P.E."/>
            <person name="Keeble-Gagnere G."/>
            <person name="Wang J."/>
            <person name="Hirakawa H."/>
            <person name="Shirasawa K."/>
            <person name="Vercoe P."/>
            <person name="Stefanova K."/>
            <person name="Durmic Z."/>
            <person name="Nichols P."/>
            <person name="Revell C."/>
            <person name="Isobe S.N."/>
            <person name="Edwards D."/>
            <person name="Erskine W."/>
        </authorList>
    </citation>
    <scope>NUCLEOTIDE SEQUENCE [LARGE SCALE GENOMIC DNA]</scope>
    <source>
        <strain evidence="5">cv. Daliak</strain>
    </source>
</reference>
<dbReference type="Proteomes" id="UP000242715">
    <property type="component" value="Unassembled WGS sequence"/>
</dbReference>
<keyword evidence="2 3" id="KW-0472">Membrane</keyword>
<evidence type="ECO:0000313" key="4">
    <source>
        <dbReference type="EMBL" id="GAU33514.1"/>
    </source>
</evidence>
<name>A0A2Z6MLR1_TRISU</name>
<protein>
    <recommendedName>
        <fullName evidence="6">Late embryogenesis abundant protein LEA-2 subgroup domain-containing protein</fullName>
    </recommendedName>
</protein>
<keyword evidence="3" id="KW-0812">Transmembrane</keyword>
<dbReference type="GO" id="GO:0005886">
    <property type="term" value="C:plasma membrane"/>
    <property type="evidence" value="ECO:0007669"/>
    <property type="project" value="TreeGrafter"/>
</dbReference>
<proteinExistence type="predicted"/>